<dbReference type="Proteomes" id="UP000191024">
    <property type="component" value="Chromosome G"/>
</dbReference>
<feature type="compositionally biased region" description="Basic and acidic residues" evidence="1">
    <location>
        <begin position="147"/>
        <end position="164"/>
    </location>
</feature>
<feature type="compositionally biased region" description="Polar residues" evidence="1">
    <location>
        <begin position="57"/>
        <end position="66"/>
    </location>
</feature>
<name>A0A1G4KAC8_9SACH</name>
<protein>
    <submittedName>
        <fullName evidence="2">LAMI_0G09626g1_1</fullName>
    </submittedName>
</protein>
<evidence type="ECO:0000313" key="3">
    <source>
        <dbReference type="Proteomes" id="UP000191024"/>
    </source>
</evidence>
<evidence type="ECO:0000313" key="2">
    <source>
        <dbReference type="EMBL" id="SCV01147.1"/>
    </source>
</evidence>
<dbReference type="EMBL" id="LT598469">
    <property type="protein sequence ID" value="SCV01147.1"/>
    <property type="molecule type" value="Genomic_DNA"/>
</dbReference>
<dbReference type="OrthoDB" id="4035941at2759"/>
<keyword evidence="3" id="KW-1185">Reference proteome</keyword>
<feature type="compositionally biased region" description="Low complexity" evidence="1">
    <location>
        <begin position="77"/>
        <end position="87"/>
    </location>
</feature>
<accession>A0A1G4KAC8</accession>
<dbReference type="AlphaFoldDB" id="A0A1G4KAC8"/>
<reference evidence="2 3" key="1">
    <citation type="submission" date="2016-03" db="EMBL/GenBank/DDBJ databases">
        <authorList>
            <person name="Devillers H."/>
        </authorList>
    </citation>
    <scope>NUCLEOTIDE SEQUENCE [LARGE SCALE GENOMIC DNA]</scope>
    <source>
        <strain evidence="2">CBS 11717</strain>
    </source>
</reference>
<proteinExistence type="predicted"/>
<evidence type="ECO:0000256" key="1">
    <source>
        <dbReference type="SAM" id="MobiDB-lite"/>
    </source>
</evidence>
<sequence>MSNILHKVSEKLSGHDHDKQEETDEYGNPLTGQQQEYGREFKGGSGREYYTRDQESSDQTLPSQHQAMGGRDVHSHGQQSWKGGQQQQRHDMEQEGGNFDMFEQGEGVGAGKVGSRTRGSMGQGQGQGQGQRQQQQRSGDWGDDDDFSKNRDEDYADEFQKRYW</sequence>
<feature type="compositionally biased region" description="Basic and acidic residues" evidence="1">
    <location>
        <begin position="7"/>
        <end position="20"/>
    </location>
</feature>
<feature type="region of interest" description="Disordered" evidence="1">
    <location>
        <begin position="1"/>
        <end position="164"/>
    </location>
</feature>
<gene>
    <name evidence="2" type="ORF">LAMI_0G09626G</name>
</gene>
<organism evidence="2 3">
    <name type="scientific">Lachancea mirantina</name>
    <dbReference type="NCBI Taxonomy" id="1230905"/>
    <lineage>
        <taxon>Eukaryota</taxon>
        <taxon>Fungi</taxon>
        <taxon>Dikarya</taxon>
        <taxon>Ascomycota</taxon>
        <taxon>Saccharomycotina</taxon>
        <taxon>Saccharomycetes</taxon>
        <taxon>Saccharomycetales</taxon>
        <taxon>Saccharomycetaceae</taxon>
        <taxon>Lachancea</taxon>
    </lineage>
</organism>
<feature type="compositionally biased region" description="Low complexity" evidence="1">
    <location>
        <begin position="130"/>
        <end position="139"/>
    </location>
</feature>